<dbReference type="InterPro" id="IPR025665">
    <property type="entry name" value="Beta-barrel_OMP_2"/>
</dbReference>
<dbReference type="Pfam" id="PF13568">
    <property type="entry name" value="OMP_b-brl_2"/>
    <property type="match status" value="1"/>
</dbReference>
<dbReference type="Proteomes" id="UP000291142">
    <property type="component" value="Unassembled WGS sequence"/>
</dbReference>
<organism evidence="2 3">
    <name type="scientific">Hyunsoonleella flava</name>
    <dbReference type="NCBI Taxonomy" id="2527939"/>
    <lineage>
        <taxon>Bacteria</taxon>
        <taxon>Pseudomonadati</taxon>
        <taxon>Bacteroidota</taxon>
        <taxon>Flavobacteriia</taxon>
        <taxon>Flavobacteriales</taxon>
        <taxon>Flavobacteriaceae</taxon>
    </lineage>
</organism>
<accession>A0A4Q9FE38</accession>
<comment type="caution">
    <text evidence="2">The sequence shown here is derived from an EMBL/GenBank/DDBJ whole genome shotgun (WGS) entry which is preliminary data.</text>
</comment>
<protein>
    <submittedName>
        <fullName evidence="2">PorT family protein</fullName>
    </submittedName>
</protein>
<dbReference type="OrthoDB" id="959017at2"/>
<keyword evidence="3" id="KW-1185">Reference proteome</keyword>
<evidence type="ECO:0000313" key="2">
    <source>
        <dbReference type="EMBL" id="TBN03915.1"/>
    </source>
</evidence>
<dbReference type="RefSeq" id="WP_130963986.1">
    <property type="nucleotide sequence ID" value="NZ_SIRT01000005.1"/>
</dbReference>
<feature type="domain" description="Outer membrane protein beta-barrel" evidence="1">
    <location>
        <begin position="30"/>
        <end position="206"/>
    </location>
</feature>
<dbReference type="EMBL" id="SIRT01000005">
    <property type="protein sequence ID" value="TBN03915.1"/>
    <property type="molecule type" value="Genomic_DNA"/>
</dbReference>
<sequence length="231" mass="26767">MKKPLAILIFTFFTTAVFSQEITSKVVDSLYKEDQFYIGTTYNLLTRKPEDLKQNSFSLGFHLGYIKDMPINKRRNKSIGIGLGYSTNSYIQNMLIQQDNSGNLNYSIIDTEAISFTKNKFSEHVLELPIEYRWRTSTKTSYKFWRIYAGAKFGYVFSNRSKFKGSLGELKYNNIEDFNAFQYGLTLSVGYNTWNIYVYYGLNPIFSDTAQLDGENLDMNAVKIGLMFYIL</sequence>
<gene>
    <name evidence="2" type="ORF">EYD45_07790</name>
</gene>
<evidence type="ECO:0000259" key="1">
    <source>
        <dbReference type="Pfam" id="PF13568"/>
    </source>
</evidence>
<name>A0A4Q9FE38_9FLAO</name>
<evidence type="ECO:0000313" key="3">
    <source>
        <dbReference type="Proteomes" id="UP000291142"/>
    </source>
</evidence>
<dbReference type="AlphaFoldDB" id="A0A4Q9FE38"/>
<reference evidence="2 3" key="1">
    <citation type="submission" date="2019-02" db="EMBL/GenBank/DDBJ databases">
        <title>Hyunsoonleella sp., isolated from marine sediment.</title>
        <authorList>
            <person name="Liu B.-T."/>
        </authorList>
    </citation>
    <scope>NUCLEOTIDE SEQUENCE [LARGE SCALE GENOMIC DNA]</scope>
    <source>
        <strain evidence="2 3">T58</strain>
    </source>
</reference>
<proteinExistence type="predicted"/>